<evidence type="ECO:0000313" key="1">
    <source>
        <dbReference type="EMBL" id="WAK45956.1"/>
    </source>
</evidence>
<sequence>MAYKKRRYNTKKNKTKRFNKYAYAKTDSKNQAKQIVQLNKKINKIYKNVKPEIKRFDHSDTVVLGGDVIKVIEYETMLGQTASTYFKGNYAKHIYFNFKMFINPGAADFTKARSYRIVILQTKQQATPDDSIFASSNFNIFSPFKDNITLKYKILLSKVYTISSDKEMFYRSFNFKKLLSYKKNSDGQTYGFIYVMLVAPPGQENTTIYYTSKIGLVDN</sequence>
<name>A0A9E9BXA8_9VIRU</name>
<organism evidence="1">
    <name type="scientific">Chicken virus mg5_2876</name>
    <dbReference type="NCBI Taxonomy" id="2720907"/>
    <lineage>
        <taxon>Viruses</taxon>
        <taxon>Monodnaviria</taxon>
        <taxon>Shotokuvirae</taxon>
        <taxon>Cressdnaviricota</taxon>
        <taxon>Arfiviricetes</taxon>
        <taxon>Rivendellvirales</taxon>
        <taxon>Naryaviridae</taxon>
        <taxon>Nauglamirvirus</taxon>
        <taxon>Nauglamirvirus anduin</taxon>
    </lineage>
</organism>
<accession>A0A9E9BXA8</accession>
<dbReference type="EMBL" id="OP413978">
    <property type="protein sequence ID" value="WAK45956.1"/>
    <property type="molecule type" value="Genomic_DNA"/>
</dbReference>
<protein>
    <submittedName>
        <fullName evidence="1">Capsid protein</fullName>
    </submittedName>
</protein>
<proteinExistence type="predicted"/>
<reference evidence="1" key="1">
    <citation type="submission" date="2022-08" db="EMBL/GenBank/DDBJ databases">
        <authorList>
            <person name="Qian L."/>
            <person name="Zhang W."/>
        </authorList>
    </citation>
    <scope>NUCLEOTIDE SEQUENCE</scope>
    <source>
        <strain evidence="1">PF87/con/CirV5</strain>
    </source>
</reference>